<evidence type="ECO:0000313" key="2">
    <source>
        <dbReference type="Proteomes" id="UP000827892"/>
    </source>
</evidence>
<proteinExistence type="predicted"/>
<dbReference type="AlphaFoldDB" id="A0AAE9DRL0"/>
<reference evidence="1 2" key="1">
    <citation type="submission" date="2022-05" db="EMBL/GenBank/DDBJ databases">
        <title>Chromosome-level reference genomes for two strains of Caenorhabditis briggsae: an improved platform for comparative genomics.</title>
        <authorList>
            <person name="Stevens L."/>
            <person name="Andersen E.C."/>
        </authorList>
    </citation>
    <scope>NUCLEOTIDE SEQUENCE [LARGE SCALE GENOMIC DNA]</scope>
    <source>
        <strain evidence="1">QX1410_ONT</strain>
        <tissue evidence="1">Whole-organism</tissue>
    </source>
</reference>
<protein>
    <submittedName>
        <fullName evidence="1">Uncharacterized protein</fullName>
    </submittedName>
</protein>
<gene>
    <name evidence="1" type="ORF">L3Y34_014368</name>
</gene>
<dbReference type="Proteomes" id="UP000827892">
    <property type="component" value="Chromosome I"/>
</dbReference>
<evidence type="ECO:0000313" key="1">
    <source>
        <dbReference type="EMBL" id="ULU09960.1"/>
    </source>
</evidence>
<name>A0AAE9DRL0_CAEBR</name>
<sequence>MEDFGKATGQRIPSRRRNLSCALLFVDGFWDLFLLRFSVRLRYSSLCRGPSVWSLGLVVLLISFSSSEIHE</sequence>
<accession>A0AAE9DRL0</accession>
<organism evidence="1 2">
    <name type="scientific">Caenorhabditis briggsae</name>
    <dbReference type="NCBI Taxonomy" id="6238"/>
    <lineage>
        <taxon>Eukaryota</taxon>
        <taxon>Metazoa</taxon>
        <taxon>Ecdysozoa</taxon>
        <taxon>Nematoda</taxon>
        <taxon>Chromadorea</taxon>
        <taxon>Rhabditida</taxon>
        <taxon>Rhabditina</taxon>
        <taxon>Rhabditomorpha</taxon>
        <taxon>Rhabditoidea</taxon>
        <taxon>Rhabditidae</taxon>
        <taxon>Peloderinae</taxon>
        <taxon>Caenorhabditis</taxon>
    </lineage>
</organism>
<dbReference type="EMBL" id="CP090891">
    <property type="protein sequence ID" value="ULU09960.1"/>
    <property type="molecule type" value="Genomic_DNA"/>
</dbReference>